<evidence type="ECO:0000313" key="2">
    <source>
        <dbReference type="EMBL" id="GIJ56193.1"/>
    </source>
</evidence>
<protein>
    <recommendedName>
        <fullName evidence="4">DUF4913 domain-containing protein</fullName>
    </recommendedName>
</protein>
<proteinExistence type="predicted"/>
<comment type="caution">
    <text evidence="2">The sequence shown here is derived from an EMBL/GenBank/DDBJ whole genome shotgun (WGS) entry which is preliminary data.</text>
</comment>
<feature type="region of interest" description="Disordered" evidence="1">
    <location>
        <begin position="105"/>
        <end position="139"/>
    </location>
</feature>
<evidence type="ECO:0000313" key="3">
    <source>
        <dbReference type="Proteomes" id="UP000612585"/>
    </source>
</evidence>
<evidence type="ECO:0008006" key="4">
    <source>
        <dbReference type="Google" id="ProtNLM"/>
    </source>
</evidence>
<dbReference type="RefSeq" id="WP_203994070.1">
    <property type="nucleotide sequence ID" value="NZ_BOPG01000023.1"/>
</dbReference>
<sequence>MTTPDHEPPAADNGQADQAAALELRYPDAEIWVHLMFLPTFGWRVDDHTWRWCAQWWRHAEAVWRLELLWRSWEAHRLQPTGMSAWSLEVDRHLRELLGSDGTFRQCRSADGDREARHTDQPVPAADLAPDGWWHPPED</sequence>
<dbReference type="EMBL" id="BOPG01000023">
    <property type="protein sequence ID" value="GIJ56193.1"/>
    <property type="molecule type" value="Genomic_DNA"/>
</dbReference>
<name>A0A8J3Z4L0_9ACTN</name>
<accession>A0A8J3Z4L0</accession>
<dbReference type="AlphaFoldDB" id="A0A8J3Z4L0"/>
<organism evidence="2 3">
    <name type="scientific">Virgisporangium aurantiacum</name>
    <dbReference type="NCBI Taxonomy" id="175570"/>
    <lineage>
        <taxon>Bacteria</taxon>
        <taxon>Bacillati</taxon>
        <taxon>Actinomycetota</taxon>
        <taxon>Actinomycetes</taxon>
        <taxon>Micromonosporales</taxon>
        <taxon>Micromonosporaceae</taxon>
        <taxon>Virgisporangium</taxon>
    </lineage>
</organism>
<evidence type="ECO:0000256" key="1">
    <source>
        <dbReference type="SAM" id="MobiDB-lite"/>
    </source>
</evidence>
<dbReference type="InterPro" id="IPR032584">
    <property type="entry name" value="DUF4913"/>
</dbReference>
<reference evidence="2" key="1">
    <citation type="submission" date="2021-01" db="EMBL/GenBank/DDBJ databases">
        <title>Whole genome shotgun sequence of Virgisporangium aurantiacum NBRC 16421.</title>
        <authorList>
            <person name="Komaki H."/>
            <person name="Tamura T."/>
        </authorList>
    </citation>
    <scope>NUCLEOTIDE SEQUENCE</scope>
    <source>
        <strain evidence="2">NBRC 16421</strain>
    </source>
</reference>
<dbReference type="Pfam" id="PF16259">
    <property type="entry name" value="DUF4913"/>
    <property type="match status" value="1"/>
</dbReference>
<dbReference type="Proteomes" id="UP000612585">
    <property type="component" value="Unassembled WGS sequence"/>
</dbReference>
<gene>
    <name evidence="2" type="ORF">Vau01_037090</name>
</gene>
<feature type="compositionally biased region" description="Basic and acidic residues" evidence="1">
    <location>
        <begin position="108"/>
        <end position="120"/>
    </location>
</feature>
<keyword evidence="3" id="KW-1185">Reference proteome</keyword>